<dbReference type="Pfam" id="PF06999">
    <property type="entry name" value="Suc_Fer-like"/>
    <property type="match status" value="1"/>
</dbReference>
<dbReference type="InterPro" id="IPR009737">
    <property type="entry name" value="Aim32/Apd1-like"/>
</dbReference>
<protein>
    <recommendedName>
        <fullName evidence="2">Altered inheritance of mitochondria protein 32</fullName>
    </recommendedName>
</protein>
<evidence type="ECO:0000256" key="2">
    <source>
        <dbReference type="ARBA" id="ARBA00040895"/>
    </source>
</evidence>
<comment type="caution">
    <text evidence="3">The sequence shown here is derived from an EMBL/GenBank/DDBJ whole genome shotgun (WGS) entry which is preliminary data.</text>
</comment>
<dbReference type="SUPFAM" id="SSF52833">
    <property type="entry name" value="Thioredoxin-like"/>
    <property type="match status" value="1"/>
</dbReference>
<dbReference type="PANTHER" id="PTHR31902:SF7">
    <property type="entry name" value="ALTERED INHERITANCE OF MITOCHONDRIA PROTEIN 32"/>
    <property type="match status" value="1"/>
</dbReference>
<proteinExistence type="inferred from homology"/>
<organism evidence="3 4">
    <name type="scientific">Lepraria neglecta</name>
    <dbReference type="NCBI Taxonomy" id="209136"/>
    <lineage>
        <taxon>Eukaryota</taxon>
        <taxon>Fungi</taxon>
        <taxon>Dikarya</taxon>
        <taxon>Ascomycota</taxon>
        <taxon>Pezizomycotina</taxon>
        <taxon>Lecanoromycetes</taxon>
        <taxon>OSLEUM clade</taxon>
        <taxon>Lecanoromycetidae</taxon>
        <taxon>Lecanorales</taxon>
        <taxon>Lecanorineae</taxon>
        <taxon>Stereocaulaceae</taxon>
        <taxon>Lepraria</taxon>
    </lineage>
</organism>
<keyword evidence="4" id="KW-1185">Reference proteome</keyword>
<dbReference type="EMBL" id="JASNWA010000009">
    <property type="protein sequence ID" value="KAK3169631.1"/>
    <property type="molecule type" value="Genomic_DNA"/>
</dbReference>
<dbReference type="InterPro" id="IPR036249">
    <property type="entry name" value="Thioredoxin-like_sf"/>
</dbReference>
<dbReference type="AlphaFoldDB" id="A0AAE0DHA2"/>
<evidence type="ECO:0000313" key="3">
    <source>
        <dbReference type="EMBL" id="KAK3169631.1"/>
    </source>
</evidence>
<dbReference type="PANTHER" id="PTHR31902">
    <property type="entry name" value="ACTIN PATCHES DISTAL PROTEIN 1"/>
    <property type="match status" value="1"/>
</dbReference>
<comment type="similarity">
    <text evidence="1">Belongs to the AIM32 family.</text>
</comment>
<gene>
    <name evidence="3" type="ORF">OEA41_009015</name>
</gene>
<dbReference type="Gene3D" id="3.40.30.10">
    <property type="entry name" value="Glutaredoxin"/>
    <property type="match status" value="1"/>
</dbReference>
<evidence type="ECO:0000313" key="4">
    <source>
        <dbReference type="Proteomes" id="UP001276659"/>
    </source>
</evidence>
<reference evidence="3" key="1">
    <citation type="submission" date="2022-11" db="EMBL/GenBank/DDBJ databases">
        <title>Chromosomal genome sequence assembly and mating type (MAT) locus characterization of the leprose asexual lichenized fungus Lepraria neglecta (Nyl.) Erichsen.</title>
        <authorList>
            <person name="Allen J.L."/>
            <person name="Pfeffer B."/>
        </authorList>
    </citation>
    <scope>NUCLEOTIDE SEQUENCE</scope>
    <source>
        <strain evidence="3">Allen 5258</strain>
    </source>
</reference>
<name>A0AAE0DHA2_9LECA</name>
<evidence type="ECO:0000256" key="1">
    <source>
        <dbReference type="ARBA" id="ARBA00038208"/>
    </source>
</evidence>
<dbReference type="Proteomes" id="UP001276659">
    <property type="component" value="Unassembled WGS sequence"/>
</dbReference>
<dbReference type="CDD" id="cd03062">
    <property type="entry name" value="TRX_Fd_Sucrase"/>
    <property type="match status" value="1"/>
</dbReference>
<accession>A0AAE0DHA2</accession>
<sequence length="376" mass="41972">MVTPATPLRVSLLIRQLRPPPLSSSSGALSISVQRLTPPEASQPLPTTPTCPPSGCACAPTPTELAIDRERQLNGTMPPYAQHVVIRTGRDDWSSRIEDEPATLGAETGGGNFARALKGLVGRGGKFHDPLRPILITNSNTPRHNSIDKRTHPNTRFHAVQIYPQNVFLPRIPNTPEGYETFVRSFLVSYKEKTRMFEARKAVKRGDGFDEEGFPQTEGAEEKHIQYHKLPSPSILICGHNSRDTRCGVMGPLLQEEFKKHVFRENRWKSLQRGEWSLKADRRGLLHKQVELPYASIALISHIGGHAFAGNVVIYFPKKWKPIGKGEVSPLAGKSVWYGRVEPKHVWGIMEETLKSGRIIEDLLRGVQVPSDRDTI</sequence>